<feature type="domain" description="Transposase IS701-like DDE" evidence="1">
    <location>
        <begin position="27"/>
        <end position="237"/>
    </location>
</feature>
<dbReference type="EMBL" id="BAAAND010000006">
    <property type="protein sequence ID" value="GAA1587160.1"/>
    <property type="molecule type" value="Genomic_DNA"/>
</dbReference>
<reference evidence="2 3" key="1">
    <citation type="journal article" date="2019" name="Int. J. Syst. Evol. Microbiol.">
        <title>The Global Catalogue of Microorganisms (GCM) 10K type strain sequencing project: providing services to taxonomists for standard genome sequencing and annotation.</title>
        <authorList>
            <consortium name="The Broad Institute Genomics Platform"/>
            <consortium name="The Broad Institute Genome Sequencing Center for Infectious Disease"/>
            <person name="Wu L."/>
            <person name="Ma J."/>
        </authorList>
    </citation>
    <scope>NUCLEOTIDE SEQUENCE [LARGE SCALE GENOMIC DNA]</scope>
    <source>
        <strain evidence="2 3">JCM 14304</strain>
    </source>
</reference>
<dbReference type="PANTHER" id="PTHR33627">
    <property type="entry name" value="TRANSPOSASE"/>
    <property type="match status" value="1"/>
</dbReference>
<dbReference type="NCBIfam" id="NF033540">
    <property type="entry name" value="transpos_IS701"/>
    <property type="match status" value="1"/>
</dbReference>
<dbReference type="PANTHER" id="PTHR33627:SF1">
    <property type="entry name" value="TRANSPOSASE"/>
    <property type="match status" value="1"/>
</dbReference>
<gene>
    <name evidence="2" type="ORF">GCM10009742_36630</name>
</gene>
<evidence type="ECO:0000313" key="2">
    <source>
        <dbReference type="EMBL" id="GAA1587160.1"/>
    </source>
</evidence>
<protein>
    <submittedName>
        <fullName evidence="2">IS701 family transposase</fullName>
    </submittedName>
</protein>
<dbReference type="InterPro" id="IPR012337">
    <property type="entry name" value="RNaseH-like_sf"/>
</dbReference>
<keyword evidence="3" id="KW-1185">Reference proteome</keyword>
<comment type="caution">
    <text evidence="2">The sequence shown here is derived from an EMBL/GenBank/DDBJ whole genome shotgun (WGS) entry which is preliminary data.</text>
</comment>
<dbReference type="InterPro" id="IPR039365">
    <property type="entry name" value="IS701-like"/>
</dbReference>
<evidence type="ECO:0000259" key="1">
    <source>
        <dbReference type="Pfam" id="PF13546"/>
    </source>
</evidence>
<dbReference type="Pfam" id="PF13546">
    <property type="entry name" value="DDE_5"/>
    <property type="match status" value="1"/>
</dbReference>
<organism evidence="2 3">
    <name type="scientific">Kribbella karoonensis</name>
    <dbReference type="NCBI Taxonomy" id="324851"/>
    <lineage>
        <taxon>Bacteria</taxon>
        <taxon>Bacillati</taxon>
        <taxon>Actinomycetota</taxon>
        <taxon>Actinomycetes</taxon>
        <taxon>Propionibacteriales</taxon>
        <taxon>Kribbellaceae</taxon>
        <taxon>Kribbella</taxon>
    </lineage>
</organism>
<proteinExistence type="predicted"/>
<sequence length="435" mass="48834">MAAGHRIDPGRWQTEFDGLMARIAGRFARVESRRLARDAVLGLMSDLAVKNCWTLAEQAGHDSPDGLQHLLCKAKWDDDGVRDDLRGYVVERLGGQDAVLVMDETGDLKKGTHTVGVQRQYTGTAGRIENAQVAVYLTYATAGGHALIDRELYLPQVWADDTERREQAGVPAEVDFATKPALAATMITRALDAGVAVAWATGDEVYGGDPKLRQTLEDRGIGYVLAVACSHQVRTPTGKIRADELATRLPRKAWQQMSAADGSKGPRLYDWAWITIDPDPERDAAGRWWLLIRRNNTSGELAYYRCWTPAPVPLRDLVRVAGRRWTIEESFQATKTLAGLDQHQVRRWTSWQRWTILSMLAYAFLAVTTATEHAENPAPQGTSLIALTCNEIKRLFNTLIANPLHDLPHRLRWSIRRRQHHARTSHYRRRQALPA</sequence>
<name>A0ABN2DUN2_9ACTN</name>
<dbReference type="InterPro" id="IPR038721">
    <property type="entry name" value="IS701-like_DDE_dom"/>
</dbReference>
<dbReference type="SUPFAM" id="SSF53098">
    <property type="entry name" value="Ribonuclease H-like"/>
    <property type="match status" value="1"/>
</dbReference>
<evidence type="ECO:0000313" key="3">
    <source>
        <dbReference type="Proteomes" id="UP001500190"/>
    </source>
</evidence>
<accession>A0ABN2DUN2</accession>
<dbReference type="Proteomes" id="UP001500190">
    <property type="component" value="Unassembled WGS sequence"/>
</dbReference>